<dbReference type="PANTHER" id="PTHR12975:SF6">
    <property type="entry name" value="TRAFFICKING PROTEIN PARTICLE COMPLEX SUBUNIT 8"/>
    <property type="match status" value="1"/>
</dbReference>
<dbReference type="GO" id="GO:1990072">
    <property type="term" value="C:TRAPPIII protein complex"/>
    <property type="evidence" value="ECO:0007669"/>
    <property type="project" value="TreeGrafter"/>
</dbReference>
<feature type="region of interest" description="Disordered" evidence="1">
    <location>
        <begin position="832"/>
        <end position="866"/>
    </location>
</feature>
<feature type="region of interest" description="Disordered" evidence="1">
    <location>
        <begin position="1061"/>
        <end position="1088"/>
    </location>
</feature>
<name>A0AAD5H813_9CHLO</name>
<proteinExistence type="predicted"/>
<keyword evidence="4" id="KW-1185">Reference proteome</keyword>
<feature type="compositionally biased region" description="Low complexity" evidence="1">
    <location>
        <begin position="280"/>
        <end position="300"/>
    </location>
</feature>
<evidence type="ECO:0000256" key="1">
    <source>
        <dbReference type="SAM" id="MobiDB-lite"/>
    </source>
</evidence>
<evidence type="ECO:0000313" key="3">
    <source>
        <dbReference type="EMBL" id="KAI7844608.1"/>
    </source>
</evidence>
<dbReference type="InterPro" id="IPR024420">
    <property type="entry name" value="TRAPP_III_complex_Trs85"/>
</dbReference>
<gene>
    <name evidence="3" type="ORF">COHA_001848</name>
</gene>
<feature type="region of interest" description="Disordered" evidence="1">
    <location>
        <begin position="674"/>
        <end position="694"/>
    </location>
</feature>
<sequence length="1295" mass="135066">MEALQHLKAELAKASSPAVMVLASPAVDAACGKNGLSLAELLRPFGIIRQLNGTVGVPVRTPAEHPLRLHSWRLRFYGAATMFQPSPEAADAHLRAVLAGGAGEEAGADPPDLQELLEAAAAGGGRAADATPWFRAYRREYLRLMQFGEHEATDHPVACVLALPSDYEGDLAAGFAALWRMPALPPLMQAGAMESAAVLRHYVLRPPPPPAGLGAWLSEGDISGLAAFVHELAVRGVISHMEARLRALNAQVTANRKGLKNQLKSLLWRKAGPASGGGSDSPATSAPGTPSAAAAAGSGGSPAAASYTPGSVEAAMRQLSDLALALGDYDTAASTLRLLASDTRADRAYKAYAGVQEALGAAAVLAGAPPSEAAACYKEALHRYSQLTTTNPRNREGVRYATRAVLLLSDYLRAVGQHADANWALMKAHFQEDDLRAGLLLEQAAHCLLALQPPHVRKFAFHLVLAGLRYDMCAQRSLAHRVYRLVLGVYRGRQWALIEEHLHDVLGRQAREAGDAAGAAQHFMAMLACPHNSPHCQRLYLTQFTEVLQAAQAQLGFPLVLSLPLPVVNCEHVGVQHDGQAAYSGVEAHQLSPQAWQGLEAALQPGLDVHPSSTWLDGGSRAARLNEGGEEGSTRCCCAGEAVGLDVELHNPLQLDLALTHLRLACSWEPAAGAAGGGQVPEGSPTGAQGSAGEQAFQLHEESVTLHGGERVVVHLRVVPLRPGTLQVHGLSWLLNGVAHGQAAFCIPQPCPRKPGSSSKVLIDAERPAPTGVSFRVLPPMPRLEVSVSGLPPTLLAGEVVRCTMRLRNSGAMSLHRLSMAAAAGTGIFLQPPSSPAEGSASSATAPAPPAAAGSSPSGGGGGPAELVSSLRQGTAVFRLPAVRLGVGQELELPVWFRAAHAGPTLFALAWRYEPLVHMEGLACRTLRFARSVEARPGLHLAARLAAGVGGCVPGGCLLQAQLHNLASDALLVTGLACPSRSWRLCEEAANSGDGSSSSRPSALRIGSDMSAALYRQLVPAERGAAAAQDTAGPLDSSLTGAEAGLLEASRHAAAVVAPKQLQPPAGQQQQQWQQQQRRRQQQDEEEGGADVVVLWQAGSQEGAPLRRGFTCLHNLRQHGAPPIAAQLRGPAHVRHDFGATPLCVVPLTLQLCNSMAAPATLAVELGKAEGQAAPLAAPTWAAAAEGSQAAGTALARSHSTLSSSSSAPVALVAAGALPPARQYAWCGRTRVLLPAVPPGQLVEVALSVVVQRPGKLAVTDCTVSWQFAQPPALSGSCTLPPLHVTVMPVASPQL</sequence>
<feature type="compositionally biased region" description="Low complexity" evidence="1">
    <location>
        <begin position="836"/>
        <end position="856"/>
    </location>
</feature>
<feature type="region of interest" description="Disordered" evidence="1">
    <location>
        <begin position="270"/>
        <end position="300"/>
    </location>
</feature>
<accession>A0AAD5H813</accession>
<dbReference type="PANTHER" id="PTHR12975">
    <property type="entry name" value="TRANSPORT PROTEIN TRAPP"/>
    <property type="match status" value="1"/>
</dbReference>
<comment type="caution">
    <text evidence="3">The sequence shown here is derived from an EMBL/GenBank/DDBJ whole genome shotgun (WGS) entry which is preliminary data.</text>
</comment>
<dbReference type="Pfam" id="PF12739">
    <property type="entry name" value="TRAPPC-Trs85"/>
    <property type="match status" value="2"/>
</dbReference>
<dbReference type="Proteomes" id="UP001205105">
    <property type="component" value="Unassembled WGS sequence"/>
</dbReference>
<feature type="domain" description="TPPC8 first Ig-like" evidence="2">
    <location>
        <begin position="626"/>
        <end position="741"/>
    </location>
</feature>
<protein>
    <recommendedName>
        <fullName evidence="2">TPPC8 first Ig-like domain-containing protein</fullName>
    </recommendedName>
</protein>
<evidence type="ECO:0000259" key="2">
    <source>
        <dbReference type="Pfam" id="PF24545"/>
    </source>
</evidence>
<dbReference type="InterPro" id="IPR058541">
    <property type="entry name" value="Ig_TPPC8_1st"/>
</dbReference>
<organism evidence="3 4">
    <name type="scientific">Chlorella ohadii</name>
    <dbReference type="NCBI Taxonomy" id="2649997"/>
    <lineage>
        <taxon>Eukaryota</taxon>
        <taxon>Viridiplantae</taxon>
        <taxon>Chlorophyta</taxon>
        <taxon>core chlorophytes</taxon>
        <taxon>Trebouxiophyceae</taxon>
        <taxon>Chlorellales</taxon>
        <taxon>Chlorellaceae</taxon>
        <taxon>Chlorella clade</taxon>
        <taxon>Chlorella</taxon>
    </lineage>
</organism>
<reference evidence="3" key="1">
    <citation type="submission" date="2020-11" db="EMBL/GenBank/DDBJ databases">
        <title>Chlorella ohadii genome sequencing and assembly.</title>
        <authorList>
            <person name="Murik O."/>
            <person name="Treves H."/>
            <person name="Kedem I."/>
            <person name="Shotland Y."/>
            <person name="Kaplan A."/>
        </authorList>
    </citation>
    <scope>NUCLEOTIDE SEQUENCE</scope>
    <source>
        <strain evidence="3">1</strain>
    </source>
</reference>
<evidence type="ECO:0000313" key="4">
    <source>
        <dbReference type="Proteomes" id="UP001205105"/>
    </source>
</evidence>
<dbReference type="Pfam" id="PF24545">
    <property type="entry name" value="Ig_TPPC8_1st"/>
    <property type="match status" value="1"/>
</dbReference>
<dbReference type="EMBL" id="JADXDR010000026">
    <property type="protein sequence ID" value="KAI7844608.1"/>
    <property type="molecule type" value="Genomic_DNA"/>
</dbReference>